<dbReference type="Gene3D" id="2.20.25.90">
    <property type="entry name" value="ADC-like domains"/>
    <property type="match status" value="1"/>
</dbReference>
<dbReference type="InterPro" id="IPR006655">
    <property type="entry name" value="Mopterin_OxRdtase_prok_CS"/>
</dbReference>
<dbReference type="PROSITE" id="PS00490">
    <property type="entry name" value="MOLYBDOPTERIN_PROK_2"/>
    <property type="match status" value="1"/>
</dbReference>
<dbReference type="PANTHER" id="PTHR43742">
    <property type="entry name" value="TRIMETHYLAMINE-N-OXIDE REDUCTASE"/>
    <property type="match status" value="1"/>
</dbReference>
<organism evidence="9 10">
    <name type="scientific">Desulfonema magnum</name>
    <dbReference type="NCBI Taxonomy" id="45655"/>
    <lineage>
        <taxon>Bacteria</taxon>
        <taxon>Pseudomonadati</taxon>
        <taxon>Thermodesulfobacteriota</taxon>
        <taxon>Desulfobacteria</taxon>
        <taxon>Desulfobacterales</taxon>
        <taxon>Desulfococcaceae</taxon>
        <taxon>Desulfonema</taxon>
    </lineage>
</organism>
<dbReference type="CDD" id="cd02781">
    <property type="entry name" value="MopB_CT_Acetylene-hydratase"/>
    <property type="match status" value="1"/>
</dbReference>
<dbReference type="InterPro" id="IPR006657">
    <property type="entry name" value="MoPterin_dinucl-bd_dom"/>
</dbReference>
<comment type="cofactor">
    <cofactor evidence="1">
        <name>Mo-bis(molybdopterin guanine dinucleotide)</name>
        <dbReference type="ChEBI" id="CHEBI:60539"/>
    </cofactor>
</comment>
<dbReference type="InterPro" id="IPR009010">
    <property type="entry name" value="Asp_de-COase-like_dom_sf"/>
</dbReference>
<dbReference type="InterPro" id="IPR050612">
    <property type="entry name" value="Prok_Mopterin_Oxidored"/>
</dbReference>
<keyword evidence="7" id="KW-0411">Iron-sulfur</keyword>
<dbReference type="InterPro" id="IPR006656">
    <property type="entry name" value="Mopterin_OxRdtase"/>
</dbReference>
<comment type="similarity">
    <text evidence="2">Belongs to the prokaryotic molybdopterin-containing oxidoreductase family.</text>
</comment>
<keyword evidence="4" id="KW-0479">Metal-binding</keyword>
<evidence type="ECO:0000256" key="3">
    <source>
        <dbReference type="ARBA" id="ARBA00022505"/>
    </source>
</evidence>
<proteinExistence type="inferred from homology"/>
<sequence length="693" mass="77823">MTEKIHWIKTHCARMDHGGCALLVGVKDNKIVQVKGDPDGYLNKGYVCPKALASPDRLTHPSRLRHPLKRKGKRGEGNWERISWPEAIQTISENLSKIREGYGAKSVAFCQGMPKGLEHFVLIRLANLFGSPNLVAVQDVCHAPREVSGMHTCGFYPVADFHHQSKTVILWGSNVTGTNEEGEICSLLLNQIKQGTELIVVDPKKTDLAKKAKFWLQIKPGTDNALALAFLNVIIEEGLYDKAFVENWTHGFEELATHVKDYTPEKMSQATWVPADLIRESARYYAASHPAAIQWGNPIEQNINTFDTSRALVCLMAICGNLDVPGGNIQANEPRILGLGPFVRADLIPSKRKEMIHAHHHTIPRFMTVPPAFFKKAVLEGFPYPVRGAYIQCANPLMGYTESPSTFDALMSLDFFAVSDIFMTPTASLADIVLPAATHFEFNDIGHYGLGHGHILARPKVVDPPEECWPDMKILNELGKNLTSGEYWHEDYEGFLDMLLKPAGLNYEQFVEQGYLKGEDRFKKYEASGFKTPTGKAELRLSRAEKFNLSPLPRFTGPPEADDPEYPLILTSSKDRYYLHSSYRWVEKLRKHSPRPVTEIHPETAAEYGVAEGDELVIETRSGSITQFAHLTEKIQPGVVFAAYGWWFPEGKSETQYEWKSANFNMLTSVKTLGKEFGTPNLKGLLCRIRRKK</sequence>
<evidence type="ECO:0000313" key="9">
    <source>
        <dbReference type="EMBL" id="QTA85738.1"/>
    </source>
</evidence>
<evidence type="ECO:0000256" key="7">
    <source>
        <dbReference type="ARBA" id="ARBA00023014"/>
    </source>
</evidence>
<dbReference type="InterPro" id="IPR006963">
    <property type="entry name" value="Mopterin_OxRdtase_4Fe-4S_dom"/>
</dbReference>
<gene>
    <name evidence="9" type="ORF">dnm_017520</name>
</gene>
<dbReference type="GO" id="GO:0051536">
    <property type="term" value="F:iron-sulfur cluster binding"/>
    <property type="evidence" value="ECO:0007669"/>
    <property type="project" value="UniProtKB-KW"/>
</dbReference>
<dbReference type="GO" id="GO:0043546">
    <property type="term" value="F:molybdopterin cofactor binding"/>
    <property type="evidence" value="ECO:0007669"/>
    <property type="project" value="InterPro"/>
</dbReference>
<dbReference type="Gene3D" id="3.40.228.10">
    <property type="entry name" value="Dimethylsulfoxide Reductase, domain 2"/>
    <property type="match status" value="1"/>
</dbReference>
<dbReference type="Pfam" id="PF00384">
    <property type="entry name" value="Molybdopterin"/>
    <property type="match status" value="1"/>
</dbReference>
<dbReference type="Gene3D" id="2.40.40.20">
    <property type="match status" value="1"/>
</dbReference>
<dbReference type="PROSITE" id="PS51669">
    <property type="entry name" value="4FE4S_MOW_BIS_MGD"/>
    <property type="match status" value="1"/>
</dbReference>
<dbReference type="RefSeq" id="WP_207681665.1">
    <property type="nucleotide sequence ID" value="NZ_CP061800.1"/>
</dbReference>
<evidence type="ECO:0000259" key="8">
    <source>
        <dbReference type="PROSITE" id="PS51669"/>
    </source>
</evidence>
<dbReference type="Pfam" id="PF04879">
    <property type="entry name" value="Molybdop_Fe4S4"/>
    <property type="match status" value="1"/>
</dbReference>
<dbReference type="PANTHER" id="PTHR43742:SF6">
    <property type="entry name" value="OXIDOREDUCTASE YYAE-RELATED"/>
    <property type="match status" value="1"/>
</dbReference>
<protein>
    <submittedName>
        <fullName evidence="9">Molybdopterin oxidoreductase</fullName>
    </submittedName>
</protein>
<keyword evidence="5" id="KW-0560">Oxidoreductase</keyword>
<dbReference type="Proteomes" id="UP000663722">
    <property type="component" value="Chromosome"/>
</dbReference>
<dbReference type="Gene3D" id="3.40.50.740">
    <property type="match status" value="1"/>
</dbReference>
<dbReference type="GO" id="GO:0018818">
    <property type="term" value="F:acetylene hydratase activity"/>
    <property type="evidence" value="ECO:0007669"/>
    <property type="project" value="InterPro"/>
</dbReference>
<evidence type="ECO:0000256" key="1">
    <source>
        <dbReference type="ARBA" id="ARBA00001942"/>
    </source>
</evidence>
<dbReference type="SMART" id="SM00926">
    <property type="entry name" value="Molybdop_Fe4S4"/>
    <property type="match status" value="1"/>
</dbReference>
<keyword evidence="10" id="KW-1185">Reference proteome</keyword>
<evidence type="ECO:0000313" key="10">
    <source>
        <dbReference type="Proteomes" id="UP000663722"/>
    </source>
</evidence>
<keyword evidence="3" id="KW-0500">Molybdenum</keyword>
<dbReference type="Pfam" id="PF01568">
    <property type="entry name" value="Molydop_binding"/>
    <property type="match status" value="1"/>
</dbReference>
<evidence type="ECO:0000256" key="2">
    <source>
        <dbReference type="ARBA" id="ARBA00010312"/>
    </source>
</evidence>
<reference evidence="9" key="1">
    <citation type="journal article" date="2021" name="Microb. Physiol.">
        <title>Proteogenomic Insights into the Physiology of Marine, Sulfate-Reducing, Filamentous Desulfonema limicola and Desulfonema magnum.</title>
        <authorList>
            <person name="Schnaars V."/>
            <person name="Wohlbrand L."/>
            <person name="Scheve S."/>
            <person name="Hinrichs C."/>
            <person name="Reinhardt R."/>
            <person name="Rabus R."/>
        </authorList>
    </citation>
    <scope>NUCLEOTIDE SEQUENCE</scope>
    <source>
        <strain evidence="9">4be13</strain>
    </source>
</reference>
<name>A0A975GMD6_9BACT</name>
<dbReference type="SUPFAM" id="SSF50692">
    <property type="entry name" value="ADC-like"/>
    <property type="match status" value="1"/>
</dbReference>
<evidence type="ECO:0000256" key="4">
    <source>
        <dbReference type="ARBA" id="ARBA00022723"/>
    </source>
</evidence>
<dbReference type="SUPFAM" id="SSF53706">
    <property type="entry name" value="Formate dehydrogenase/DMSO reductase, domains 1-3"/>
    <property type="match status" value="1"/>
</dbReference>
<keyword evidence="6" id="KW-0408">Iron</keyword>
<dbReference type="InterPro" id="IPR037949">
    <property type="entry name" value="MopB_CT_Acetylene-hydratase"/>
</dbReference>
<dbReference type="GO" id="GO:0016491">
    <property type="term" value="F:oxidoreductase activity"/>
    <property type="evidence" value="ECO:0007669"/>
    <property type="project" value="UniProtKB-KW"/>
</dbReference>
<evidence type="ECO:0000256" key="6">
    <source>
        <dbReference type="ARBA" id="ARBA00023004"/>
    </source>
</evidence>
<dbReference type="AlphaFoldDB" id="A0A975GMD6"/>
<accession>A0A975GMD6</accession>
<evidence type="ECO:0000256" key="5">
    <source>
        <dbReference type="ARBA" id="ARBA00023002"/>
    </source>
</evidence>
<dbReference type="GO" id="GO:0046872">
    <property type="term" value="F:metal ion binding"/>
    <property type="evidence" value="ECO:0007669"/>
    <property type="project" value="UniProtKB-KW"/>
</dbReference>
<dbReference type="EMBL" id="CP061800">
    <property type="protein sequence ID" value="QTA85738.1"/>
    <property type="molecule type" value="Genomic_DNA"/>
</dbReference>
<feature type="domain" description="4Fe-4S Mo/W bis-MGD-type" evidence="8">
    <location>
        <begin position="5"/>
        <end position="62"/>
    </location>
</feature>
<dbReference type="KEGG" id="dmm:dnm_017520"/>